<dbReference type="RefSeq" id="WP_273940755.1">
    <property type="nucleotide sequence ID" value="NZ_CP097263.1"/>
</dbReference>
<dbReference type="InterPro" id="IPR029068">
    <property type="entry name" value="Glyas_Bleomycin-R_OHBP_Dase"/>
</dbReference>
<proteinExistence type="predicted"/>
<keyword evidence="3" id="KW-1185">Reference proteome</keyword>
<dbReference type="SUPFAM" id="SSF54593">
    <property type="entry name" value="Glyoxalase/Bleomycin resistance protein/Dihydroxybiphenyl dioxygenase"/>
    <property type="match status" value="1"/>
</dbReference>
<protein>
    <submittedName>
        <fullName evidence="2">VOC family protein</fullName>
    </submittedName>
</protein>
<evidence type="ECO:0000313" key="3">
    <source>
        <dbReference type="Proteomes" id="UP001589810"/>
    </source>
</evidence>
<comment type="caution">
    <text evidence="2">The sequence shown here is derived from an EMBL/GenBank/DDBJ whole genome shotgun (WGS) entry which is preliminary data.</text>
</comment>
<dbReference type="Proteomes" id="UP001589810">
    <property type="component" value="Unassembled WGS sequence"/>
</dbReference>
<dbReference type="PANTHER" id="PTHR35908">
    <property type="entry name" value="HYPOTHETICAL FUSION PROTEIN"/>
    <property type="match status" value="1"/>
</dbReference>
<dbReference type="PANTHER" id="PTHR35908:SF1">
    <property type="entry name" value="CONSERVED PROTEIN"/>
    <property type="match status" value="1"/>
</dbReference>
<gene>
    <name evidence="2" type="ORF">ACFFH7_44285</name>
</gene>
<evidence type="ECO:0000259" key="1">
    <source>
        <dbReference type="Pfam" id="PF18029"/>
    </source>
</evidence>
<dbReference type="CDD" id="cd06587">
    <property type="entry name" value="VOC"/>
    <property type="match status" value="1"/>
</dbReference>
<dbReference type="InterPro" id="IPR041581">
    <property type="entry name" value="Glyoxalase_6"/>
</dbReference>
<accession>A0ABV6N7L2</accession>
<reference evidence="2 3" key="1">
    <citation type="submission" date="2024-09" db="EMBL/GenBank/DDBJ databases">
        <authorList>
            <person name="Sun Q."/>
            <person name="Mori K."/>
        </authorList>
    </citation>
    <scope>NUCLEOTIDE SEQUENCE [LARGE SCALE GENOMIC DNA]</scope>
    <source>
        <strain evidence="2 3">TBRC 1432</strain>
    </source>
</reference>
<evidence type="ECO:0000313" key="2">
    <source>
        <dbReference type="EMBL" id="MFC0548590.1"/>
    </source>
</evidence>
<name>A0ABV6N7L2_9PSEU</name>
<dbReference type="Pfam" id="PF18029">
    <property type="entry name" value="Glyoxalase_6"/>
    <property type="match status" value="1"/>
</dbReference>
<feature type="domain" description="Glyoxalase-like" evidence="1">
    <location>
        <begin position="8"/>
        <end position="125"/>
    </location>
</feature>
<dbReference type="EMBL" id="JBHLUD010000017">
    <property type="protein sequence ID" value="MFC0548590.1"/>
    <property type="molecule type" value="Genomic_DNA"/>
</dbReference>
<sequence>MVTHIVATTIDCADPARLAGFWSAVLGYQTVQSGNSTDGTAFVEIGPSDWDTAGGAAVLFEQVADVPPKTGKNRVHLDVAAAPGRHRIEIERILALGASRVDIGQRNDEPWTVLADPEGNEFCVLNRDEQTDVRG</sequence>
<organism evidence="2 3">
    <name type="scientific">Kutzneria chonburiensis</name>
    <dbReference type="NCBI Taxonomy" id="1483604"/>
    <lineage>
        <taxon>Bacteria</taxon>
        <taxon>Bacillati</taxon>
        <taxon>Actinomycetota</taxon>
        <taxon>Actinomycetes</taxon>
        <taxon>Pseudonocardiales</taxon>
        <taxon>Pseudonocardiaceae</taxon>
        <taxon>Kutzneria</taxon>
    </lineage>
</organism>
<dbReference type="Gene3D" id="3.10.180.10">
    <property type="entry name" value="2,3-Dihydroxybiphenyl 1,2-Dioxygenase, domain 1"/>
    <property type="match status" value="1"/>
</dbReference>